<comment type="caution">
    <text evidence="2">The sequence shown here is derived from an EMBL/GenBank/DDBJ whole genome shotgun (WGS) entry which is preliminary data.</text>
</comment>
<protein>
    <submittedName>
        <fullName evidence="2">Uncharacterized protein</fullName>
    </submittedName>
</protein>
<keyword evidence="1" id="KW-0812">Transmembrane</keyword>
<proteinExistence type="predicted"/>
<organism evidence="2">
    <name type="scientific">marine sediment metagenome</name>
    <dbReference type="NCBI Taxonomy" id="412755"/>
    <lineage>
        <taxon>unclassified sequences</taxon>
        <taxon>metagenomes</taxon>
        <taxon>ecological metagenomes</taxon>
    </lineage>
</organism>
<name>A0A0F9W4F6_9ZZZZ</name>
<reference evidence="2" key="1">
    <citation type="journal article" date="2015" name="Nature">
        <title>Complex archaea that bridge the gap between prokaryotes and eukaryotes.</title>
        <authorList>
            <person name="Spang A."/>
            <person name="Saw J.H."/>
            <person name="Jorgensen S.L."/>
            <person name="Zaremba-Niedzwiedzka K."/>
            <person name="Martijn J."/>
            <person name="Lind A.E."/>
            <person name="van Eijk R."/>
            <person name="Schleper C."/>
            <person name="Guy L."/>
            <person name="Ettema T.J."/>
        </authorList>
    </citation>
    <scope>NUCLEOTIDE SEQUENCE</scope>
</reference>
<evidence type="ECO:0000313" key="2">
    <source>
        <dbReference type="EMBL" id="KKO12171.1"/>
    </source>
</evidence>
<feature type="transmembrane region" description="Helical" evidence="1">
    <location>
        <begin position="12"/>
        <end position="31"/>
    </location>
</feature>
<accession>A0A0F9W4F6</accession>
<dbReference type="EMBL" id="LAZR01000001">
    <property type="protein sequence ID" value="KKO12171.1"/>
    <property type="molecule type" value="Genomic_DNA"/>
</dbReference>
<evidence type="ECO:0000256" key="1">
    <source>
        <dbReference type="SAM" id="Phobius"/>
    </source>
</evidence>
<keyword evidence="1" id="KW-1133">Transmembrane helix</keyword>
<keyword evidence="1" id="KW-0472">Membrane</keyword>
<dbReference type="AlphaFoldDB" id="A0A0F9W4F6"/>
<gene>
    <name evidence="2" type="ORF">LCGC14_0001790</name>
</gene>
<sequence>MDLRATQRCHIHIQYQVLMLMVVPCLVAALLPLNGKSPTDPGAV</sequence>